<dbReference type="EMBL" id="DSBX01000324">
    <property type="protein sequence ID" value="HDR00286.1"/>
    <property type="molecule type" value="Genomic_DNA"/>
</dbReference>
<protein>
    <submittedName>
        <fullName evidence="2">Uncharacterized protein</fullName>
    </submittedName>
</protein>
<proteinExistence type="predicted"/>
<name>A0A7V0T7J3_UNCW3</name>
<dbReference type="Proteomes" id="UP000885672">
    <property type="component" value="Unassembled WGS sequence"/>
</dbReference>
<accession>A0A7V0T7J3</accession>
<gene>
    <name evidence="2" type="ORF">ENN51_08405</name>
</gene>
<sequence length="171" mass="18362">MSRVILAVLALSVTLAPAAALAPAASFVHEDASGRLAILGKVAIVLTGDDAFVSRIAEDVLAITLMGHRIRVIYPAETHFGRPRDRVADPAGFARREGADVLITGTLVTEPGEHDRHGYERRSLRTSIASLSLVDLPRDKVLVWALYEPEPAAGVSRIGTAFVEFLVKSLE</sequence>
<comment type="caution">
    <text evidence="2">The sequence shown here is derived from an EMBL/GenBank/DDBJ whole genome shotgun (WGS) entry which is preliminary data.</text>
</comment>
<evidence type="ECO:0000256" key="1">
    <source>
        <dbReference type="SAM" id="SignalP"/>
    </source>
</evidence>
<reference evidence="2" key="1">
    <citation type="journal article" date="2020" name="mSystems">
        <title>Genome- and Community-Level Interaction Insights into Carbon Utilization and Element Cycling Functions of Hydrothermarchaeota in Hydrothermal Sediment.</title>
        <authorList>
            <person name="Zhou Z."/>
            <person name="Liu Y."/>
            <person name="Xu W."/>
            <person name="Pan J."/>
            <person name="Luo Z.H."/>
            <person name="Li M."/>
        </authorList>
    </citation>
    <scope>NUCLEOTIDE SEQUENCE [LARGE SCALE GENOMIC DNA]</scope>
    <source>
        <strain evidence="2">SpSt-1182</strain>
    </source>
</reference>
<dbReference type="AlphaFoldDB" id="A0A7V0T7J3"/>
<keyword evidence="1" id="KW-0732">Signal</keyword>
<organism evidence="2">
    <name type="scientific">candidate division WOR-3 bacterium</name>
    <dbReference type="NCBI Taxonomy" id="2052148"/>
    <lineage>
        <taxon>Bacteria</taxon>
        <taxon>Bacteria division WOR-3</taxon>
    </lineage>
</organism>
<evidence type="ECO:0000313" key="2">
    <source>
        <dbReference type="EMBL" id="HDR00286.1"/>
    </source>
</evidence>
<feature type="chain" id="PRO_5031046300" evidence="1">
    <location>
        <begin position="19"/>
        <end position="171"/>
    </location>
</feature>
<feature type="signal peptide" evidence="1">
    <location>
        <begin position="1"/>
        <end position="18"/>
    </location>
</feature>